<organism evidence="2 3">
    <name type="scientific">Aspergillus sclerotiicarbonarius (strain CBS 121057 / IBT 28362)</name>
    <dbReference type="NCBI Taxonomy" id="1448318"/>
    <lineage>
        <taxon>Eukaryota</taxon>
        <taxon>Fungi</taxon>
        <taxon>Dikarya</taxon>
        <taxon>Ascomycota</taxon>
        <taxon>Pezizomycotina</taxon>
        <taxon>Eurotiomycetes</taxon>
        <taxon>Eurotiomycetidae</taxon>
        <taxon>Eurotiales</taxon>
        <taxon>Aspergillaceae</taxon>
        <taxon>Aspergillus</taxon>
        <taxon>Aspergillus subgen. Circumdati</taxon>
    </lineage>
</organism>
<dbReference type="Proteomes" id="UP000248423">
    <property type="component" value="Unassembled WGS sequence"/>
</dbReference>
<accession>A0A319EB79</accession>
<name>A0A319EB79_ASPSB</name>
<keyword evidence="1" id="KW-0732">Signal</keyword>
<sequence>MKATTICSLLMAASTVLAVPAKRDREPVTISGLWASETNETAAVQFILVDPNYNDTTGADVSWERPGPPVTDSTTEDGNYWVDFPGGVSNITSFILAITRIRGPEVIEVSVDTEAAGTSWSCHTSIGSLVTTECRYTNNITVYALSS</sequence>
<reference evidence="2 3" key="1">
    <citation type="submission" date="2018-02" db="EMBL/GenBank/DDBJ databases">
        <title>The genomes of Aspergillus section Nigri reveals drivers in fungal speciation.</title>
        <authorList>
            <consortium name="DOE Joint Genome Institute"/>
            <person name="Vesth T.C."/>
            <person name="Nybo J."/>
            <person name="Theobald S."/>
            <person name="Brandl J."/>
            <person name="Frisvad J.C."/>
            <person name="Nielsen K.F."/>
            <person name="Lyhne E.K."/>
            <person name="Kogle M.E."/>
            <person name="Kuo A."/>
            <person name="Riley R."/>
            <person name="Clum A."/>
            <person name="Nolan M."/>
            <person name="Lipzen A."/>
            <person name="Salamov A."/>
            <person name="Henrissat B."/>
            <person name="Wiebenga A."/>
            <person name="De vries R.P."/>
            <person name="Grigoriev I.V."/>
            <person name="Mortensen U.H."/>
            <person name="Andersen M.R."/>
            <person name="Baker S.E."/>
        </authorList>
    </citation>
    <scope>NUCLEOTIDE SEQUENCE [LARGE SCALE GENOMIC DNA]</scope>
    <source>
        <strain evidence="2 3">CBS 121057</strain>
    </source>
</reference>
<feature type="signal peptide" evidence="1">
    <location>
        <begin position="1"/>
        <end position="18"/>
    </location>
</feature>
<proteinExistence type="predicted"/>
<dbReference type="OrthoDB" id="4482902at2759"/>
<evidence type="ECO:0000256" key="1">
    <source>
        <dbReference type="SAM" id="SignalP"/>
    </source>
</evidence>
<dbReference type="EMBL" id="KZ826342">
    <property type="protein sequence ID" value="PYI07417.1"/>
    <property type="molecule type" value="Genomic_DNA"/>
</dbReference>
<evidence type="ECO:0000313" key="2">
    <source>
        <dbReference type="EMBL" id="PYI07417.1"/>
    </source>
</evidence>
<evidence type="ECO:0000313" key="3">
    <source>
        <dbReference type="Proteomes" id="UP000248423"/>
    </source>
</evidence>
<feature type="chain" id="PRO_5016319883" evidence="1">
    <location>
        <begin position="19"/>
        <end position="147"/>
    </location>
</feature>
<keyword evidence="3" id="KW-1185">Reference proteome</keyword>
<dbReference type="VEuPathDB" id="FungiDB:BO78DRAFT_341534"/>
<dbReference type="AlphaFoldDB" id="A0A319EB79"/>
<protein>
    <submittedName>
        <fullName evidence="2">Uncharacterized protein</fullName>
    </submittedName>
</protein>
<gene>
    <name evidence="2" type="ORF">BO78DRAFT_341534</name>
</gene>